<feature type="transmembrane region" description="Helical" evidence="6">
    <location>
        <begin position="351"/>
        <end position="368"/>
    </location>
</feature>
<keyword evidence="5 6" id="KW-0472">Membrane</keyword>
<keyword evidence="3 6" id="KW-0812">Transmembrane</keyword>
<reference evidence="7" key="1">
    <citation type="submission" date="2019-03" db="EMBL/GenBank/DDBJ databases">
        <title>Lake Tanganyika Metagenome-Assembled Genomes (MAGs).</title>
        <authorList>
            <person name="Tran P."/>
        </authorList>
    </citation>
    <scope>NUCLEOTIDE SEQUENCE</scope>
    <source>
        <strain evidence="7">K_DeepCast_65m_m2_066</strain>
    </source>
</reference>
<proteinExistence type="predicted"/>
<keyword evidence="2" id="KW-0813">Transport</keyword>
<feature type="transmembrane region" description="Helical" evidence="6">
    <location>
        <begin position="293"/>
        <end position="314"/>
    </location>
</feature>
<evidence type="ECO:0000313" key="8">
    <source>
        <dbReference type="Proteomes" id="UP000712673"/>
    </source>
</evidence>
<evidence type="ECO:0000256" key="2">
    <source>
        <dbReference type="ARBA" id="ARBA00022448"/>
    </source>
</evidence>
<evidence type="ECO:0000256" key="1">
    <source>
        <dbReference type="ARBA" id="ARBA00004127"/>
    </source>
</evidence>
<dbReference type="SUPFAM" id="SSF103473">
    <property type="entry name" value="MFS general substrate transporter"/>
    <property type="match status" value="1"/>
</dbReference>
<keyword evidence="4 6" id="KW-1133">Transmembrane helix</keyword>
<evidence type="ECO:0000256" key="4">
    <source>
        <dbReference type="ARBA" id="ARBA00022989"/>
    </source>
</evidence>
<dbReference type="InterPro" id="IPR050495">
    <property type="entry name" value="ATG22/LtaA_families"/>
</dbReference>
<dbReference type="Gene3D" id="1.20.1250.20">
    <property type="entry name" value="MFS general substrate transporter like domains"/>
    <property type="match status" value="1"/>
</dbReference>
<feature type="transmembrane region" description="Helical" evidence="6">
    <location>
        <begin position="72"/>
        <end position="93"/>
    </location>
</feature>
<evidence type="ECO:0000256" key="5">
    <source>
        <dbReference type="ARBA" id="ARBA00023136"/>
    </source>
</evidence>
<accession>A0A937W163</accession>
<sequence>MDILSEYGNDCGKRQRRREQVGWYFYDWASSAFSTTVATVFLGPYLTTVATAAADARGFVYPLGVPVRAGAFFPYIVSLSVLLQVALLPILGALADYSHRKKKQWLVVCAYGGALTTMGMYFLHGTHYLLGGTLFLLANLSFGASVVFYNAFLPEIASPAQRNAVSSMGWALGYLGGGLLLALNLGLVAHASHLGLTTSQAVRLSLASAGVWWGLFTLLPLARLRNRQPIRQLTPGEHYLTVGFRQLRHTLRQVWHAPHTRRFLAAYLLYNDGIQTVIALTSQFGQEALGVPISTLTTLILLVQFVAFFGALLFNRVAKAVGTKRAIVISLLLWTGTVVYAYGFLQTIPQFFVLGAIIALVLGGSQALSRSLYSLMIPPGQEAAYYSLYEVSERGTSWLGPLCFGLALQFTGSYRLAILSLVLFFVGGLVLLSIVNVCQAVIEAGNAVPQGSV</sequence>
<dbReference type="AlphaFoldDB" id="A0A937W163"/>
<feature type="transmembrane region" description="Helical" evidence="6">
    <location>
        <begin position="164"/>
        <end position="189"/>
    </location>
</feature>
<dbReference type="InterPro" id="IPR024671">
    <property type="entry name" value="Atg22-like"/>
</dbReference>
<organism evidence="7 8">
    <name type="scientific">Tectimicrobiota bacterium</name>
    <dbReference type="NCBI Taxonomy" id="2528274"/>
    <lineage>
        <taxon>Bacteria</taxon>
        <taxon>Pseudomonadati</taxon>
        <taxon>Nitrospinota/Tectimicrobiota group</taxon>
        <taxon>Candidatus Tectimicrobiota</taxon>
    </lineage>
</organism>
<feature type="transmembrane region" description="Helical" evidence="6">
    <location>
        <begin position="201"/>
        <end position="222"/>
    </location>
</feature>
<dbReference type="GO" id="GO:0012505">
    <property type="term" value="C:endomembrane system"/>
    <property type="evidence" value="ECO:0007669"/>
    <property type="project" value="UniProtKB-SubCell"/>
</dbReference>
<feature type="transmembrane region" description="Helical" evidence="6">
    <location>
        <begin position="105"/>
        <end position="123"/>
    </location>
</feature>
<dbReference type="Pfam" id="PF11700">
    <property type="entry name" value="ATG22"/>
    <property type="match status" value="1"/>
</dbReference>
<dbReference type="PANTHER" id="PTHR23519">
    <property type="entry name" value="AUTOPHAGY-RELATED PROTEIN 22"/>
    <property type="match status" value="1"/>
</dbReference>
<evidence type="ECO:0000256" key="3">
    <source>
        <dbReference type="ARBA" id="ARBA00022692"/>
    </source>
</evidence>
<feature type="transmembrane region" description="Helical" evidence="6">
    <location>
        <begin position="326"/>
        <end position="345"/>
    </location>
</feature>
<comment type="caution">
    <text evidence="7">The sequence shown here is derived from an EMBL/GenBank/DDBJ whole genome shotgun (WGS) entry which is preliminary data.</text>
</comment>
<gene>
    <name evidence="7" type="ORF">FJZ47_07195</name>
</gene>
<evidence type="ECO:0000256" key="6">
    <source>
        <dbReference type="SAM" id="Phobius"/>
    </source>
</evidence>
<feature type="transmembrane region" description="Helical" evidence="6">
    <location>
        <begin position="263"/>
        <end position="281"/>
    </location>
</feature>
<dbReference type="InterPro" id="IPR036259">
    <property type="entry name" value="MFS_trans_sf"/>
</dbReference>
<feature type="transmembrane region" description="Helical" evidence="6">
    <location>
        <begin position="23"/>
        <end position="46"/>
    </location>
</feature>
<name>A0A937W163_UNCTE</name>
<dbReference type="EMBL" id="VGLS01000163">
    <property type="protein sequence ID" value="MBM3223569.1"/>
    <property type="molecule type" value="Genomic_DNA"/>
</dbReference>
<evidence type="ECO:0000313" key="7">
    <source>
        <dbReference type="EMBL" id="MBM3223569.1"/>
    </source>
</evidence>
<protein>
    <submittedName>
        <fullName evidence="7">MFS transporter</fullName>
    </submittedName>
</protein>
<comment type="subcellular location">
    <subcellularLocation>
        <location evidence="1">Endomembrane system</location>
        <topology evidence="1">Multi-pass membrane protein</topology>
    </subcellularLocation>
</comment>
<dbReference type="PANTHER" id="PTHR23519:SF1">
    <property type="entry name" value="AUTOPHAGY-RELATED PROTEIN 22"/>
    <property type="match status" value="1"/>
</dbReference>
<feature type="transmembrane region" description="Helical" evidence="6">
    <location>
        <begin position="129"/>
        <end position="152"/>
    </location>
</feature>
<feature type="transmembrane region" description="Helical" evidence="6">
    <location>
        <begin position="416"/>
        <end position="442"/>
    </location>
</feature>
<dbReference type="Proteomes" id="UP000712673">
    <property type="component" value="Unassembled WGS sequence"/>
</dbReference>